<dbReference type="KEGG" id="sgv:B1H19_00300"/>
<proteinExistence type="predicted"/>
<keyword evidence="2" id="KW-1185">Reference proteome</keyword>
<sequence length="78" mass="8426">MGHVLVFTDFDTFTAAHPETAQTVLNIIADNARRAALFGRRVICLVHSSDPQITFAPVGAKPIAWNDTESSDASRQGT</sequence>
<organism evidence="1 2">
    <name type="scientific">Streptomyces gilvosporeus</name>
    <dbReference type="NCBI Taxonomy" id="553510"/>
    <lineage>
        <taxon>Bacteria</taxon>
        <taxon>Bacillati</taxon>
        <taxon>Actinomycetota</taxon>
        <taxon>Actinomycetes</taxon>
        <taxon>Kitasatosporales</taxon>
        <taxon>Streptomycetaceae</taxon>
        <taxon>Streptomyces</taxon>
    </lineage>
</organism>
<evidence type="ECO:0000313" key="1">
    <source>
        <dbReference type="EMBL" id="ARF59142.1"/>
    </source>
</evidence>
<dbReference type="EMBL" id="CP020569">
    <property type="protein sequence ID" value="ARF59142.1"/>
    <property type="molecule type" value="Genomic_DNA"/>
</dbReference>
<protein>
    <submittedName>
        <fullName evidence="1">Uncharacterized protein</fullName>
    </submittedName>
</protein>
<dbReference type="OrthoDB" id="5184890at2"/>
<dbReference type="Proteomes" id="UP000192726">
    <property type="component" value="Chromosome"/>
</dbReference>
<reference evidence="1 2" key="1">
    <citation type="submission" date="2017-04" db="EMBL/GenBank/DDBJ databases">
        <title>Complete Genome Sequence of Streptomyces gilvosporeus F607, a Capable Producer of Natamycin.</title>
        <authorList>
            <person name="Zong G."/>
            <person name="Zhong C."/>
            <person name="Fu J."/>
            <person name="Qin R."/>
            <person name="Cao G."/>
        </authorList>
    </citation>
    <scope>NUCLEOTIDE SEQUENCE [LARGE SCALE GENOMIC DNA]</scope>
    <source>
        <strain evidence="1 2">F607</strain>
    </source>
</reference>
<dbReference type="AlphaFoldDB" id="A0A1V0U2I4"/>
<name>A0A1V0U2I4_9ACTN</name>
<gene>
    <name evidence="1" type="ORF">B1H19_00300</name>
</gene>
<accession>A0A1V0U2I4</accession>
<dbReference type="STRING" id="553510.B1H19_00300"/>
<evidence type="ECO:0000313" key="2">
    <source>
        <dbReference type="Proteomes" id="UP000192726"/>
    </source>
</evidence>